<dbReference type="AlphaFoldDB" id="A0AAU9IX75"/>
<dbReference type="Proteomes" id="UP001162131">
    <property type="component" value="Unassembled WGS sequence"/>
</dbReference>
<reference evidence="1" key="1">
    <citation type="submission" date="2021-09" db="EMBL/GenBank/DDBJ databases">
        <authorList>
            <consortium name="AG Swart"/>
            <person name="Singh M."/>
            <person name="Singh A."/>
            <person name="Seah K."/>
            <person name="Emmerich C."/>
        </authorList>
    </citation>
    <scope>NUCLEOTIDE SEQUENCE</scope>
    <source>
        <strain evidence="1">ATCC30299</strain>
    </source>
</reference>
<accession>A0AAU9IX75</accession>
<name>A0AAU9IX75_9CILI</name>
<evidence type="ECO:0000313" key="1">
    <source>
        <dbReference type="EMBL" id="CAG9317784.1"/>
    </source>
</evidence>
<gene>
    <name evidence="1" type="ORF">BSTOLATCC_MIC19026</name>
</gene>
<organism evidence="1 2">
    <name type="scientific">Blepharisma stoltei</name>
    <dbReference type="NCBI Taxonomy" id="1481888"/>
    <lineage>
        <taxon>Eukaryota</taxon>
        <taxon>Sar</taxon>
        <taxon>Alveolata</taxon>
        <taxon>Ciliophora</taxon>
        <taxon>Postciliodesmatophora</taxon>
        <taxon>Heterotrichea</taxon>
        <taxon>Heterotrichida</taxon>
        <taxon>Blepharismidae</taxon>
        <taxon>Blepharisma</taxon>
    </lineage>
</organism>
<evidence type="ECO:0000313" key="2">
    <source>
        <dbReference type="Proteomes" id="UP001162131"/>
    </source>
</evidence>
<proteinExistence type="predicted"/>
<sequence>MSSIYNWNVPITVPPVHDTTPCMDYMIAYEECLVDAVPRNMEVFHPNWPTMWPRLLTDGKLRPDLLDDETAEIGPVMDRAFTWMKPLSESVKEKLWECEEERFLYKGCLRKLLSKKNDPRTRYPFWQPEEHSTKALGRRLYVDPRNRYPSDMNHDVKESDQDYVRRRWAKFVEEGGDL</sequence>
<keyword evidence="2" id="KW-1185">Reference proteome</keyword>
<comment type="caution">
    <text evidence="1">The sequence shown here is derived from an EMBL/GenBank/DDBJ whole genome shotgun (WGS) entry which is preliminary data.</text>
</comment>
<dbReference type="EMBL" id="CAJZBQ010000018">
    <property type="protein sequence ID" value="CAG9317784.1"/>
    <property type="molecule type" value="Genomic_DNA"/>
</dbReference>
<protein>
    <submittedName>
        <fullName evidence="1">Uncharacterized protein</fullName>
    </submittedName>
</protein>